<dbReference type="AlphaFoldDB" id="A0AAE0JMU4"/>
<organism evidence="1 2">
    <name type="scientific">Neurospora tetraspora</name>
    <dbReference type="NCBI Taxonomy" id="94610"/>
    <lineage>
        <taxon>Eukaryota</taxon>
        <taxon>Fungi</taxon>
        <taxon>Dikarya</taxon>
        <taxon>Ascomycota</taxon>
        <taxon>Pezizomycotina</taxon>
        <taxon>Sordariomycetes</taxon>
        <taxon>Sordariomycetidae</taxon>
        <taxon>Sordariales</taxon>
        <taxon>Sordariaceae</taxon>
        <taxon>Neurospora</taxon>
    </lineage>
</organism>
<protein>
    <submittedName>
        <fullName evidence="1">Uncharacterized protein</fullName>
    </submittedName>
</protein>
<reference evidence="1" key="2">
    <citation type="submission" date="2023-06" db="EMBL/GenBank/DDBJ databases">
        <authorList>
            <consortium name="Lawrence Berkeley National Laboratory"/>
            <person name="Haridas S."/>
            <person name="Hensen N."/>
            <person name="Bonometti L."/>
            <person name="Westerberg I."/>
            <person name="Brannstrom I.O."/>
            <person name="Guillou S."/>
            <person name="Cros-Aarteil S."/>
            <person name="Calhoun S."/>
            <person name="Kuo A."/>
            <person name="Mondo S."/>
            <person name="Pangilinan J."/>
            <person name="Riley R."/>
            <person name="Labutti K."/>
            <person name="Andreopoulos B."/>
            <person name="Lipzen A."/>
            <person name="Chen C."/>
            <person name="Yanf M."/>
            <person name="Daum C."/>
            <person name="Ng V."/>
            <person name="Clum A."/>
            <person name="Steindorff A."/>
            <person name="Ohm R."/>
            <person name="Martin F."/>
            <person name="Silar P."/>
            <person name="Natvig D."/>
            <person name="Lalanne C."/>
            <person name="Gautier V."/>
            <person name="Ament-Velasquez S.L."/>
            <person name="Kruys A."/>
            <person name="Hutchinson M.I."/>
            <person name="Powell A.J."/>
            <person name="Barry K."/>
            <person name="Miller A.N."/>
            <person name="Grigoriev I.V."/>
            <person name="Debuchy R."/>
            <person name="Gladieux P."/>
            <person name="Thoren M.H."/>
            <person name="Johannesson H."/>
        </authorList>
    </citation>
    <scope>NUCLEOTIDE SEQUENCE</scope>
    <source>
        <strain evidence="1">CBS 560.94</strain>
    </source>
</reference>
<keyword evidence="2" id="KW-1185">Reference proteome</keyword>
<evidence type="ECO:0000313" key="1">
    <source>
        <dbReference type="EMBL" id="KAK3354496.1"/>
    </source>
</evidence>
<dbReference type="EMBL" id="JAUEPP010000001">
    <property type="protein sequence ID" value="KAK3354496.1"/>
    <property type="molecule type" value="Genomic_DNA"/>
</dbReference>
<dbReference type="RefSeq" id="XP_062685874.1">
    <property type="nucleotide sequence ID" value="XM_062830892.1"/>
</dbReference>
<dbReference type="GeneID" id="87868046"/>
<dbReference type="Proteomes" id="UP001278500">
    <property type="component" value="Unassembled WGS sequence"/>
</dbReference>
<comment type="caution">
    <text evidence="1">The sequence shown here is derived from an EMBL/GenBank/DDBJ whole genome shotgun (WGS) entry which is preliminary data.</text>
</comment>
<proteinExistence type="predicted"/>
<reference evidence="1" key="1">
    <citation type="journal article" date="2023" name="Mol. Phylogenet. Evol.">
        <title>Genome-scale phylogeny and comparative genomics of the fungal order Sordariales.</title>
        <authorList>
            <person name="Hensen N."/>
            <person name="Bonometti L."/>
            <person name="Westerberg I."/>
            <person name="Brannstrom I.O."/>
            <person name="Guillou S."/>
            <person name="Cros-Aarteil S."/>
            <person name="Calhoun S."/>
            <person name="Haridas S."/>
            <person name="Kuo A."/>
            <person name="Mondo S."/>
            <person name="Pangilinan J."/>
            <person name="Riley R."/>
            <person name="LaButti K."/>
            <person name="Andreopoulos B."/>
            <person name="Lipzen A."/>
            <person name="Chen C."/>
            <person name="Yan M."/>
            <person name="Daum C."/>
            <person name="Ng V."/>
            <person name="Clum A."/>
            <person name="Steindorff A."/>
            <person name="Ohm R.A."/>
            <person name="Martin F."/>
            <person name="Silar P."/>
            <person name="Natvig D.O."/>
            <person name="Lalanne C."/>
            <person name="Gautier V."/>
            <person name="Ament-Velasquez S.L."/>
            <person name="Kruys A."/>
            <person name="Hutchinson M.I."/>
            <person name="Powell A.J."/>
            <person name="Barry K."/>
            <person name="Miller A.N."/>
            <person name="Grigoriev I.V."/>
            <person name="Debuchy R."/>
            <person name="Gladieux P."/>
            <person name="Hiltunen Thoren M."/>
            <person name="Johannesson H."/>
        </authorList>
    </citation>
    <scope>NUCLEOTIDE SEQUENCE</scope>
    <source>
        <strain evidence="1">CBS 560.94</strain>
    </source>
</reference>
<name>A0AAE0JMU4_9PEZI</name>
<accession>A0AAE0JMU4</accession>
<evidence type="ECO:0000313" key="2">
    <source>
        <dbReference type="Proteomes" id="UP001278500"/>
    </source>
</evidence>
<gene>
    <name evidence="1" type="ORF">B0H65DRAFT_584292</name>
</gene>
<sequence length="100" mass="11300">MANMLQSWPCYSTFVISHPASCQSWDTRYGAVWARQKNGTLRTSKKGHWLSLSESCSLPALSSRTGCHTLYLQHTTQRALSNSFQFERWVNSSGGSLDRL</sequence>